<dbReference type="AlphaFoldDB" id="A0A367ZJ79"/>
<name>A0A367ZJ79_9BACT</name>
<dbReference type="Proteomes" id="UP000252355">
    <property type="component" value="Unassembled WGS sequence"/>
</dbReference>
<accession>A0A367ZJ79</accession>
<evidence type="ECO:0000313" key="2">
    <source>
        <dbReference type="Proteomes" id="UP000252355"/>
    </source>
</evidence>
<sequence length="69" mass="7420">MSGVCSPRPRREDHHPGAARLREELDRFLAAEGAEPDGGSSRGRPWRCPEQVALAGTGMGPEKNDHSLG</sequence>
<dbReference type="EMBL" id="QOQW01000030">
    <property type="protein sequence ID" value="RCK77907.1"/>
    <property type="molecule type" value="Genomic_DNA"/>
</dbReference>
<comment type="caution">
    <text evidence="1">The sequence shown here is derived from an EMBL/GenBank/DDBJ whole genome shotgun (WGS) entry which is preliminary data.</text>
</comment>
<organism evidence="1 2">
    <name type="scientific">Candidatus Ozemobacter sibiricus</name>
    <dbReference type="NCBI Taxonomy" id="2268124"/>
    <lineage>
        <taxon>Bacteria</taxon>
        <taxon>Candidatus Ozemobacteria</taxon>
        <taxon>Candidatus Ozemobacterales</taxon>
        <taxon>Candidatus Ozemobacteraceae</taxon>
        <taxon>Candidatus Ozemobacter</taxon>
    </lineage>
</organism>
<reference evidence="1 2" key="1">
    <citation type="submission" date="2018-05" db="EMBL/GenBank/DDBJ databases">
        <title>A metagenomic window into the 2 km-deep terrestrial subsurface aquifer revealed taxonomically and functionally diverse microbial community comprising novel uncultured bacterial lineages.</title>
        <authorList>
            <person name="Kadnikov V.V."/>
            <person name="Mardanov A.V."/>
            <person name="Beletsky A.V."/>
            <person name="Banks D."/>
            <person name="Pimenov N.V."/>
            <person name="Frank Y.A."/>
            <person name="Karnachuk O.V."/>
            <person name="Ravin N.V."/>
        </authorList>
    </citation>
    <scope>NUCLEOTIDE SEQUENCE [LARGE SCALE GENOMIC DNA]</scope>
    <source>
        <strain evidence="1">BY5</strain>
    </source>
</reference>
<protein>
    <submittedName>
        <fullName evidence="1">Uncharacterized protein</fullName>
    </submittedName>
</protein>
<evidence type="ECO:0000313" key="1">
    <source>
        <dbReference type="EMBL" id="RCK77907.1"/>
    </source>
</evidence>
<gene>
    <name evidence="1" type="ORF">OZSIB_1945</name>
</gene>
<proteinExistence type="predicted"/>